<dbReference type="EMBL" id="CP041616">
    <property type="protein sequence ID" value="QDO89510.1"/>
    <property type="molecule type" value="Genomic_DNA"/>
</dbReference>
<proteinExistence type="predicted"/>
<dbReference type="KEGG" id="orz:FNH13_15180"/>
<name>A0A516GDU0_9MICO</name>
<dbReference type="RefSeq" id="WP_143784196.1">
    <property type="nucleotide sequence ID" value="NZ_CP041616.1"/>
</dbReference>
<organism evidence="2 3">
    <name type="scientific">Ornithinimicrobium ciconiae</name>
    <dbReference type="NCBI Taxonomy" id="2594265"/>
    <lineage>
        <taxon>Bacteria</taxon>
        <taxon>Bacillati</taxon>
        <taxon>Actinomycetota</taxon>
        <taxon>Actinomycetes</taxon>
        <taxon>Micrococcales</taxon>
        <taxon>Ornithinimicrobiaceae</taxon>
        <taxon>Ornithinimicrobium</taxon>
    </lineage>
</organism>
<dbReference type="OrthoDB" id="3296885at2"/>
<evidence type="ECO:0000313" key="2">
    <source>
        <dbReference type="EMBL" id="QDO89510.1"/>
    </source>
</evidence>
<gene>
    <name evidence="2" type="ORF">FNH13_15180</name>
</gene>
<sequence length="115" mass="12576">MTEHTTLGELAKTVRSKNAGTDRITFDIIFADQDTYDHVRQSQAVTRQTVGELFGISDDRITDFVEFDPAFAIKFTLKRLASSGGPGERDVFGCQQYPPLLSVPVPVPTSGPQSA</sequence>
<reference evidence="2 3" key="1">
    <citation type="submission" date="2019-07" db="EMBL/GenBank/DDBJ databases">
        <title>complete genome sequencing of Ornithinimicrobium sp. H23M54.</title>
        <authorList>
            <person name="Bae J.-W."/>
            <person name="Lee S.-Y."/>
        </authorList>
    </citation>
    <scope>NUCLEOTIDE SEQUENCE [LARGE SCALE GENOMIC DNA]</scope>
    <source>
        <strain evidence="2 3">H23M54</strain>
    </source>
</reference>
<dbReference type="Pfam" id="PF14330">
    <property type="entry name" value="DUF4387"/>
    <property type="match status" value="1"/>
</dbReference>
<evidence type="ECO:0000259" key="1">
    <source>
        <dbReference type="Pfam" id="PF14330"/>
    </source>
</evidence>
<dbReference type="AlphaFoldDB" id="A0A516GDU0"/>
<dbReference type="Proteomes" id="UP000315395">
    <property type="component" value="Chromosome"/>
</dbReference>
<dbReference type="InterPro" id="IPR025496">
    <property type="entry name" value="DUF4387"/>
</dbReference>
<feature type="domain" description="DUF4387" evidence="1">
    <location>
        <begin position="7"/>
        <end position="103"/>
    </location>
</feature>
<accession>A0A516GDU0</accession>
<keyword evidence="3" id="KW-1185">Reference proteome</keyword>
<evidence type="ECO:0000313" key="3">
    <source>
        <dbReference type="Proteomes" id="UP000315395"/>
    </source>
</evidence>
<protein>
    <submittedName>
        <fullName evidence="2">DUF4387 domain-containing protein</fullName>
    </submittedName>
</protein>